<evidence type="ECO:0000313" key="8">
    <source>
        <dbReference type="EMBL" id="CYU60860.1"/>
    </source>
</evidence>
<dbReference type="PANTHER" id="PTHR43776:SF8">
    <property type="entry name" value="ABC TRANSPORTER, ATP-BINDING PROTEIN"/>
    <property type="match status" value="1"/>
</dbReference>
<dbReference type="SMART" id="SM00382">
    <property type="entry name" value="AAA"/>
    <property type="match status" value="1"/>
</dbReference>
<keyword evidence="5" id="KW-0571">Peptide transport</keyword>
<comment type="similarity">
    <text evidence="1">Belongs to the ABC transporter superfamily.</text>
</comment>
<dbReference type="InterPro" id="IPR027417">
    <property type="entry name" value="P-loop_NTPase"/>
</dbReference>
<keyword evidence="6" id="KW-0653">Protein transport</keyword>
<dbReference type="GO" id="GO:0055085">
    <property type="term" value="P:transmembrane transport"/>
    <property type="evidence" value="ECO:0007669"/>
    <property type="project" value="UniProtKB-ARBA"/>
</dbReference>
<dbReference type="EMBL" id="FIHD01000001">
    <property type="protein sequence ID" value="CYU60860.1"/>
    <property type="molecule type" value="Genomic_DNA"/>
</dbReference>
<dbReference type="GO" id="GO:0005524">
    <property type="term" value="F:ATP binding"/>
    <property type="evidence" value="ECO:0007669"/>
    <property type="project" value="UniProtKB-KW"/>
</dbReference>
<evidence type="ECO:0000313" key="9">
    <source>
        <dbReference type="Proteomes" id="UP000073494"/>
    </source>
</evidence>
<keyword evidence="8" id="KW-0378">Hydrolase</keyword>
<dbReference type="GO" id="GO:0015031">
    <property type="term" value="P:protein transport"/>
    <property type="evidence" value="ECO:0007669"/>
    <property type="project" value="UniProtKB-KW"/>
</dbReference>
<dbReference type="GO" id="GO:0016887">
    <property type="term" value="F:ATP hydrolysis activity"/>
    <property type="evidence" value="ECO:0007669"/>
    <property type="project" value="InterPro"/>
</dbReference>
<dbReference type="Pfam" id="PF08352">
    <property type="entry name" value="oligo_HPY"/>
    <property type="match status" value="1"/>
</dbReference>
<dbReference type="InterPro" id="IPR003439">
    <property type="entry name" value="ABC_transporter-like_ATP-bd"/>
</dbReference>
<evidence type="ECO:0000256" key="1">
    <source>
        <dbReference type="ARBA" id="ARBA00005417"/>
    </source>
</evidence>
<dbReference type="SUPFAM" id="SSF52540">
    <property type="entry name" value="P-loop containing nucleoside triphosphate hydrolases"/>
    <property type="match status" value="1"/>
</dbReference>
<keyword evidence="4 8" id="KW-0067">ATP-binding</keyword>
<name>A0A0Z8EFE6_STRSU</name>
<keyword evidence="3" id="KW-0547">Nucleotide-binding</keyword>
<evidence type="ECO:0000259" key="7">
    <source>
        <dbReference type="PROSITE" id="PS50893"/>
    </source>
</evidence>
<protein>
    <submittedName>
        <fullName evidence="8">Di-tripeptide transporter ATP-binding protein</fullName>
        <ecNumber evidence="8">3.6.3.-</ecNumber>
    </submittedName>
</protein>
<organism evidence="8 9">
    <name type="scientific">Streptococcus suis</name>
    <dbReference type="NCBI Taxonomy" id="1307"/>
    <lineage>
        <taxon>Bacteria</taxon>
        <taxon>Bacillati</taxon>
        <taxon>Bacillota</taxon>
        <taxon>Bacilli</taxon>
        <taxon>Lactobacillales</taxon>
        <taxon>Streptococcaceae</taxon>
        <taxon>Streptococcus</taxon>
    </lineage>
</organism>
<dbReference type="Gene3D" id="3.40.50.300">
    <property type="entry name" value="P-loop containing nucleotide triphosphate hydrolases"/>
    <property type="match status" value="1"/>
</dbReference>
<dbReference type="GO" id="GO:0015833">
    <property type="term" value="P:peptide transport"/>
    <property type="evidence" value="ECO:0007669"/>
    <property type="project" value="UniProtKB-KW"/>
</dbReference>
<evidence type="ECO:0000256" key="3">
    <source>
        <dbReference type="ARBA" id="ARBA00022741"/>
    </source>
</evidence>
<dbReference type="InterPro" id="IPR017871">
    <property type="entry name" value="ABC_transporter-like_CS"/>
</dbReference>
<dbReference type="PROSITE" id="PS00211">
    <property type="entry name" value="ABC_TRANSPORTER_1"/>
    <property type="match status" value="1"/>
</dbReference>
<dbReference type="RefSeq" id="WP_044775647.1">
    <property type="nucleotide sequence ID" value="NZ_CEFG01000327.1"/>
</dbReference>
<sequence>MDKEVLVQVSDVSKTYSKKNWFGQEQHVDALTDVNVSIYKGETLGLVGESGSGKSTLSKIVLGLESASQGRVDFPGLTAEEINNQALQVIYQDPYSSLNPYLSALELVKEPLYSLPKKEAEERALAMLKRVGIEGDAVHKRPKSFSGGQRQRIGIARAVVSHPQFIVCDEPTSALDVSIQATILDLLNQLQEDLGLTYLFISHDLNLVHQFADRIAVMYKGCLVEIGPAQDIFQKPQHPYTRYLLQSNLSLDPQEARAQLQELSQTGLIKDFVTDGVWTQVDKEHFVLKATDK</sequence>
<dbReference type="Pfam" id="PF00005">
    <property type="entry name" value="ABC_tran"/>
    <property type="match status" value="1"/>
</dbReference>
<evidence type="ECO:0000256" key="2">
    <source>
        <dbReference type="ARBA" id="ARBA00022448"/>
    </source>
</evidence>
<dbReference type="PANTHER" id="PTHR43776">
    <property type="entry name" value="TRANSPORT ATP-BINDING PROTEIN"/>
    <property type="match status" value="1"/>
</dbReference>
<dbReference type="AlphaFoldDB" id="A0A0Z8EFE6"/>
<accession>A0A0Z8EFE6</accession>
<dbReference type="EC" id="3.6.3.-" evidence="8"/>
<keyword evidence="2" id="KW-0813">Transport</keyword>
<dbReference type="Proteomes" id="UP000073494">
    <property type="component" value="Unassembled WGS sequence"/>
</dbReference>
<evidence type="ECO:0000256" key="4">
    <source>
        <dbReference type="ARBA" id="ARBA00022840"/>
    </source>
</evidence>
<gene>
    <name evidence="8" type="primary">dppF</name>
    <name evidence="8" type="ORF">ERS132416_00042</name>
</gene>
<evidence type="ECO:0000256" key="5">
    <source>
        <dbReference type="ARBA" id="ARBA00022856"/>
    </source>
</evidence>
<reference evidence="8 9" key="1">
    <citation type="submission" date="2016-02" db="EMBL/GenBank/DDBJ databases">
        <authorList>
            <consortium name="Pathogen Informatics"/>
        </authorList>
    </citation>
    <scope>NUCLEOTIDE SEQUENCE [LARGE SCALE GENOMIC DNA]</scope>
    <source>
        <strain evidence="8 9">LSS54</strain>
    </source>
</reference>
<dbReference type="PROSITE" id="PS50893">
    <property type="entry name" value="ABC_TRANSPORTER_2"/>
    <property type="match status" value="1"/>
</dbReference>
<dbReference type="InterPro" id="IPR003593">
    <property type="entry name" value="AAA+_ATPase"/>
</dbReference>
<feature type="domain" description="ABC transporter" evidence="7">
    <location>
        <begin position="7"/>
        <end position="245"/>
    </location>
</feature>
<dbReference type="InterPro" id="IPR013563">
    <property type="entry name" value="Oligopep_ABC_C"/>
</dbReference>
<evidence type="ECO:0000256" key="6">
    <source>
        <dbReference type="ARBA" id="ARBA00022927"/>
    </source>
</evidence>
<proteinExistence type="inferred from homology"/>
<dbReference type="CDD" id="cd03257">
    <property type="entry name" value="ABC_NikE_OppD_transporters"/>
    <property type="match status" value="1"/>
</dbReference>
<dbReference type="InterPro" id="IPR050319">
    <property type="entry name" value="ABC_transp_ATP-bind"/>
</dbReference>